<evidence type="ECO:0000313" key="6">
    <source>
        <dbReference type="Proteomes" id="UP000799118"/>
    </source>
</evidence>
<dbReference type="Gene3D" id="1.10.510.10">
    <property type="entry name" value="Transferase(Phosphotransferase) domain 1"/>
    <property type="match status" value="1"/>
</dbReference>
<dbReference type="PROSITE" id="PS00108">
    <property type="entry name" value="PROTEIN_KINASE_ST"/>
    <property type="match status" value="1"/>
</dbReference>
<keyword evidence="5" id="KW-0808">Transferase</keyword>
<organism evidence="5 6">
    <name type="scientific">Gymnopus androsaceus JB14</name>
    <dbReference type="NCBI Taxonomy" id="1447944"/>
    <lineage>
        <taxon>Eukaryota</taxon>
        <taxon>Fungi</taxon>
        <taxon>Dikarya</taxon>
        <taxon>Basidiomycota</taxon>
        <taxon>Agaricomycotina</taxon>
        <taxon>Agaricomycetes</taxon>
        <taxon>Agaricomycetidae</taxon>
        <taxon>Agaricales</taxon>
        <taxon>Marasmiineae</taxon>
        <taxon>Omphalotaceae</taxon>
        <taxon>Gymnopus</taxon>
    </lineage>
</organism>
<dbReference type="GO" id="GO:0004674">
    <property type="term" value="F:protein serine/threonine kinase activity"/>
    <property type="evidence" value="ECO:0007669"/>
    <property type="project" value="TreeGrafter"/>
</dbReference>
<sequence length="578" mass="64765">MRSTSESAFWAESEILSFPAVDDFDEDQLAHLDADEASSAMEALQMELDRIRPQKHSQRRKHCLKSMRYLNRLHGVLPPSMCLTGLVRESQNAVGGGGFADIWIGRLDEQRVCIKVLRFFQQGTDRKTLLKMLSKEVLLWRQLNHPNILPFLGINTELFSPSFCIVSPWMSNGDIMSYARNSSLDLSTKLEHTVEIVEGLFYLHGLDPPVVHGDIKGANILISDERRCCLADFGLSVLDTQSMNPTLTATVQGSLRWLAPEFIDPIPLPTRGSLTSRDIYAFGCTVFEILTGQPPFSHHKLDISVAIDVLKGVRPVLPPTVIPRKDVFKSICAMLDSCWAEEIEHRPDAQDVFEFLKHVHNFVCFPEKELFQSPWTYRVPKDDGLGNRIPSTSRGELKSQAARSPTIRLPQLHTSSNAGRRQPSSKSVTTLDNLDRGRASVQPPSAYLAERRRSAQAEIDKYHLSSSMSRRFKWITDRLCIFVEPLPSIEEISFDRNRAQDSDVTDHSSSKSRISKWMTKAGVFKNDRTTKTALQSQARRPSGTTSSAVSSIAVIDALNAEFQGCQLATHENGQASSL</sequence>
<evidence type="ECO:0000256" key="3">
    <source>
        <dbReference type="SAM" id="MobiDB-lite"/>
    </source>
</evidence>
<name>A0A6A4HHC2_9AGAR</name>
<dbReference type="AlphaFoldDB" id="A0A6A4HHC2"/>
<keyword evidence="5" id="KW-0418">Kinase</keyword>
<keyword evidence="6" id="KW-1185">Reference proteome</keyword>
<dbReference type="OrthoDB" id="346907at2759"/>
<feature type="region of interest" description="Disordered" evidence="3">
    <location>
        <begin position="382"/>
        <end position="449"/>
    </location>
</feature>
<feature type="compositionally biased region" description="Polar residues" evidence="3">
    <location>
        <begin position="412"/>
        <end position="432"/>
    </location>
</feature>
<keyword evidence="2" id="KW-0067">ATP-binding</keyword>
<dbReference type="InterPro" id="IPR000719">
    <property type="entry name" value="Prot_kinase_dom"/>
</dbReference>
<dbReference type="InterPro" id="IPR001245">
    <property type="entry name" value="Ser-Thr/Tyr_kinase_cat_dom"/>
</dbReference>
<evidence type="ECO:0000259" key="4">
    <source>
        <dbReference type="PROSITE" id="PS50011"/>
    </source>
</evidence>
<dbReference type="PANTHER" id="PTHR44329:SF298">
    <property type="entry name" value="MIXED LINEAGE KINASE DOMAIN-LIKE PROTEIN"/>
    <property type="match status" value="1"/>
</dbReference>
<protein>
    <submittedName>
        <fullName evidence="5">Kinase-like protein</fullName>
    </submittedName>
</protein>
<dbReference type="InterPro" id="IPR051681">
    <property type="entry name" value="Ser/Thr_Kinases-Pseudokinases"/>
</dbReference>
<evidence type="ECO:0000256" key="1">
    <source>
        <dbReference type="ARBA" id="ARBA00022741"/>
    </source>
</evidence>
<dbReference type="SUPFAM" id="SSF56112">
    <property type="entry name" value="Protein kinase-like (PK-like)"/>
    <property type="match status" value="1"/>
</dbReference>
<keyword evidence="1" id="KW-0547">Nucleotide-binding</keyword>
<dbReference type="Proteomes" id="UP000799118">
    <property type="component" value="Unassembled WGS sequence"/>
</dbReference>
<reference evidence="5" key="1">
    <citation type="journal article" date="2019" name="Environ. Microbiol.">
        <title>Fungal ecological strategies reflected in gene transcription - a case study of two litter decomposers.</title>
        <authorList>
            <person name="Barbi F."/>
            <person name="Kohler A."/>
            <person name="Barry K."/>
            <person name="Baskaran P."/>
            <person name="Daum C."/>
            <person name="Fauchery L."/>
            <person name="Ihrmark K."/>
            <person name="Kuo A."/>
            <person name="LaButti K."/>
            <person name="Lipzen A."/>
            <person name="Morin E."/>
            <person name="Grigoriev I.V."/>
            <person name="Henrissat B."/>
            <person name="Lindahl B."/>
            <person name="Martin F."/>
        </authorList>
    </citation>
    <scope>NUCLEOTIDE SEQUENCE</scope>
    <source>
        <strain evidence="5">JB14</strain>
    </source>
</reference>
<dbReference type="InterPro" id="IPR011009">
    <property type="entry name" value="Kinase-like_dom_sf"/>
</dbReference>
<feature type="domain" description="Protein kinase" evidence="4">
    <location>
        <begin position="88"/>
        <end position="363"/>
    </location>
</feature>
<dbReference type="EMBL" id="ML769500">
    <property type="protein sequence ID" value="KAE9397273.1"/>
    <property type="molecule type" value="Genomic_DNA"/>
</dbReference>
<gene>
    <name evidence="5" type="ORF">BT96DRAFT_995992</name>
</gene>
<dbReference type="InterPro" id="IPR008271">
    <property type="entry name" value="Ser/Thr_kinase_AS"/>
</dbReference>
<proteinExistence type="predicted"/>
<dbReference type="SMART" id="SM00220">
    <property type="entry name" value="S_TKc"/>
    <property type="match status" value="1"/>
</dbReference>
<dbReference type="PANTHER" id="PTHR44329">
    <property type="entry name" value="SERINE/THREONINE-PROTEIN KINASE TNNI3K-RELATED"/>
    <property type="match status" value="1"/>
</dbReference>
<dbReference type="GO" id="GO:0005524">
    <property type="term" value="F:ATP binding"/>
    <property type="evidence" value="ECO:0007669"/>
    <property type="project" value="UniProtKB-KW"/>
</dbReference>
<accession>A0A6A4HHC2</accession>
<dbReference type="Pfam" id="PF07714">
    <property type="entry name" value="PK_Tyr_Ser-Thr"/>
    <property type="match status" value="1"/>
</dbReference>
<dbReference type="PROSITE" id="PS50011">
    <property type="entry name" value="PROTEIN_KINASE_DOM"/>
    <property type="match status" value="1"/>
</dbReference>
<evidence type="ECO:0000256" key="2">
    <source>
        <dbReference type="ARBA" id="ARBA00022840"/>
    </source>
</evidence>
<evidence type="ECO:0000313" key="5">
    <source>
        <dbReference type="EMBL" id="KAE9397273.1"/>
    </source>
</evidence>